<dbReference type="GO" id="GO:0005829">
    <property type="term" value="C:cytosol"/>
    <property type="evidence" value="ECO:0007669"/>
    <property type="project" value="TreeGrafter"/>
</dbReference>
<feature type="domain" description="Aminoacyl-transfer RNA synthetases class-II family profile" evidence="5">
    <location>
        <begin position="46"/>
        <end position="367"/>
    </location>
</feature>
<evidence type="ECO:0000313" key="7">
    <source>
        <dbReference type="Proteomes" id="UP000182258"/>
    </source>
</evidence>
<dbReference type="Gene3D" id="3.30.930.10">
    <property type="entry name" value="Bira Bifunctional Protein, Domain 2"/>
    <property type="match status" value="1"/>
</dbReference>
<dbReference type="PROSITE" id="PS50862">
    <property type="entry name" value="AA_TRNA_LIGASE_II"/>
    <property type="match status" value="1"/>
</dbReference>
<gene>
    <name evidence="6" type="ORF">SAMN04488059_104156</name>
</gene>
<keyword evidence="1" id="KW-0436">Ligase</keyword>
<keyword evidence="6" id="KW-0030">Aminoacyl-tRNA synthetase</keyword>
<evidence type="ECO:0000313" key="6">
    <source>
        <dbReference type="EMBL" id="SFC37478.1"/>
    </source>
</evidence>
<reference evidence="6 7" key="1">
    <citation type="submission" date="2016-10" db="EMBL/GenBank/DDBJ databases">
        <authorList>
            <person name="de Groot N.N."/>
        </authorList>
    </citation>
    <scope>NUCLEOTIDE SEQUENCE [LARGE SCALE GENOMIC DNA]</scope>
    <source>
        <strain evidence="6 7">CGMCC 1.10210</strain>
    </source>
</reference>
<evidence type="ECO:0000256" key="3">
    <source>
        <dbReference type="ARBA" id="ARBA00022840"/>
    </source>
</evidence>
<protein>
    <submittedName>
        <fullName evidence="6">Lysyl-tRNA synthetase, class 2</fullName>
    </submittedName>
</protein>
<dbReference type="GO" id="GO:0005524">
    <property type="term" value="F:ATP binding"/>
    <property type="evidence" value="ECO:0007669"/>
    <property type="project" value="UniProtKB-KW"/>
</dbReference>
<keyword evidence="3" id="KW-0067">ATP-binding</keyword>
<evidence type="ECO:0000259" key="5">
    <source>
        <dbReference type="PROSITE" id="PS50862"/>
    </source>
</evidence>
<evidence type="ECO:0000256" key="2">
    <source>
        <dbReference type="ARBA" id="ARBA00022741"/>
    </source>
</evidence>
<keyword evidence="2" id="KW-0547">Nucleotide-binding</keyword>
<dbReference type="GO" id="GO:0000049">
    <property type="term" value="F:tRNA binding"/>
    <property type="evidence" value="ECO:0007669"/>
    <property type="project" value="TreeGrafter"/>
</dbReference>
<dbReference type="InterPro" id="IPR018149">
    <property type="entry name" value="Lys-tRNA-synth_II_C"/>
</dbReference>
<dbReference type="GO" id="GO:0006430">
    <property type="term" value="P:lysyl-tRNA aminoacylation"/>
    <property type="evidence" value="ECO:0007669"/>
    <property type="project" value="InterPro"/>
</dbReference>
<dbReference type="PRINTS" id="PR00982">
    <property type="entry name" value="TRNASYNTHLYS"/>
</dbReference>
<sequence>MRQLSYLGEIRQPDRDKGQMSTHDNQSSPWWTPQVHADRRPILLARNRIEAAIRGYLTDRDFLIVDPPALQRSPGNETHLHAFGATMIGNDGLGTQMYLHTSPEFTLKKLLAAGERRIASLQHVWRNRERSALHHPEFTMLEWYRAGEPYEAVIRDCVALLALAAKATRVSVLRFKDRECDPFAEPERLNVVDAFARYAGIDLLATMDDDGTTDGEKLAAQMLALGMDVPDDRSWSYLFSRVLNEKVEPHLGIGRITVLDRYPAAEAALARRTGDDRRVAERFELYACGVELANGFGELTDADEQRRRFTAEMNEKQRIYNERYPLDEDFLAALALMPEASGVAMGFDRLVMLATAAPRIEAVLWAPVAE</sequence>
<dbReference type="InterPro" id="IPR004364">
    <property type="entry name" value="Aa-tRNA-synt_II"/>
</dbReference>
<dbReference type="InterPro" id="IPR004525">
    <property type="entry name" value="EpmA"/>
</dbReference>
<dbReference type="EMBL" id="FOMB01000004">
    <property type="protein sequence ID" value="SFC37478.1"/>
    <property type="molecule type" value="Genomic_DNA"/>
</dbReference>
<accession>A0A1I1IT38</accession>
<dbReference type="SUPFAM" id="SSF55681">
    <property type="entry name" value="Class II aaRS and biotin synthetases"/>
    <property type="match status" value="1"/>
</dbReference>
<dbReference type="GO" id="GO:0004824">
    <property type="term" value="F:lysine-tRNA ligase activity"/>
    <property type="evidence" value="ECO:0007669"/>
    <property type="project" value="InterPro"/>
</dbReference>
<dbReference type="PANTHER" id="PTHR42918:SF6">
    <property type="entry name" value="ELONGATION FACTOR P--(R)-BETA-LYSINE LIGASE"/>
    <property type="match status" value="1"/>
</dbReference>
<dbReference type="PANTHER" id="PTHR42918">
    <property type="entry name" value="LYSYL-TRNA SYNTHETASE"/>
    <property type="match status" value="1"/>
</dbReference>
<dbReference type="Pfam" id="PF00152">
    <property type="entry name" value="tRNA-synt_2"/>
    <property type="match status" value="1"/>
</dbReference>
<dbReference type="InterPro" id="IPR045864">
    <property type="entry name" value="aa-tRNA-synth_II/BPL/LPL"/>
</dbReference>
<dbReference type="InterPro" id="IPR006195">
    <property type="entry name" value="aa-tRNA-synth_II"/>
</dbReference>
<dbReference type="AlphaFoldDB" id="A0A1I1IT38"/>
<name>A0A1I1IT38_9HYPH</name>
<organism evidence="6 7">
    <name type="scientific">Devosia psychrophila</name>
    <dbReference type="NCBI Taxonomy" id="728005"/>
    <lineage>
        <taxon>Bacteria</taxon>
        <taxon>Pseudomonadati</taxon>
        <taxon>Pseudomonadota</taxon>
        <taxon>Alphaproteobacteria</taxon>
        <taxon>Hyphomicrobiales</taxon>
        <taxon>Devosiaceae</taxon>
        <taxon>Devosia</taxon>
    </lineage>
</organism>
<evidence type="ECO:0000256" key="1">
    <source>
        <dbReference type="ARBA" id="ARBA00022598"/>
    </source>
</evidence>
<dbReference type="Proteomes" id="UP000182258">
    <property type="component" value="Unassembled WGS sequence"/>
</dbReference>
<dbReference type="STRING" id="728005.SAMN04488059_104156"/>
<feature type="compositionally biased region" description="Polar residues" evidence="4">
    <location>
        <begin position="19"/>
        <end position="31"/>
    </location>
</feature>
<feature type="region of interest" description="Disordered" evidence="4">
    <location>
        <begin position="1"/>
        <end position="32"/>
    </location>
</feature>
<evidence type="ECO:0000256" key="4">
    <source>
        <dbReference type="SAM" id="MobiDB-lite"/>
    </source>
</evidence>
<dbReference type="NCBIfam" id="TIGR00462">
    <property type="entry name" value="genX"/>
    <property type="match status" value="1"/>
</dbReference>
<proteinExistence type="predicted"/>